<dbReference type="Proteomes" id="UP001232117">
    <property type="component" value="Chromosome"/>
</dbReference>
<dbReference type="SUPFAM" id="SSF52172">
    <property type="entry name" value="CheY-like"/>
    <property type="match status" value="1"/>
</dbReference>
<reference evidence="3 4" key="2">
    <citation type="submission" date="2023-06" db="EMBL/GenBank/DDBJ databases">
        <title>Complete Genome Sequence of Flavobacterium keumense K3R-10.</title>
        <authorList>
            <person name="Jeong H."/>
            <person name="Jhang S.Y."/>
            <person name="Kim J.N."/>
        </authorList>
    </citation>
    <scope>NUCLEOTIDE SEQUENCE [LARGE SCALE GENOMIC DNA]</scope>
    <source>
        <strain evidence="3 4">K3R-10</strain>
    </source>
</reference>
<dbReference type="SMART" id="SM00448">
    <property type="entry name" value="REC"/>
    <property type="match status" value="1"/>
</dbReference>
<dbReference type="Pfam" id="PF00072">
    <property type="entry name" value="Response_reg"/>
    <property type="match status" value="1"/>
</dbReference>
<proteinExistence type="predicted"/>
<dbReference type="PROSITE" id="PS50110">
    <property type="entry name" value="RESPONSE_REGULATORY"/>
    <property type="match status" value="1"/>
</dbReference>
<feature type="modified residue" description="4-aspartylphosphate" evidence="1">
    <location>
        <position position="60"/>
    </location>
</feature>
<organism evidence="3 4">
    <name type="scientific">Flavobacterium keumense</name>
    <dbReference type="NCBI Taxonomy" id="1306518"/>
    <lineage>
        <taxon>Bacteria</taxon>
        <taxon>Pseudomonadati</taxon>
        <taxon>Bacteroidota</taxon>
        <taxon>Flavobacteriia</taxon>
        <taxon>Flavobacteriales</taxon>
        <taxon>Flavobacteriaceae</taxon>
        <taxon>Flavobacterium</taxon>
    </lineage>
</organism>
<dbReference type="InterPro" id="IPR001789">
    <property type="entry name" value="Sig_transdc_resp-reg_receiver"/>
</dbReference>
<sequence length="225" mass="25726">MNILIVDDHPLNVDSYTALLSAIDTIEKPIFYHAYNCKEAYETIQKLNTSGTPIDIALIDVSLPAYEDQNIYSGEDIGKLLQQQHLNCKIIIISMHSEPIWVNRIIKKLNPNGFISKNDIDYKSFSQIIKIINIDKSYYSKSILEAQKEFLVKNLDWDEHDSKILQLIAEGLKTKILPNYIPLSLSSIEKRKANLKKQLLFNGGSDKELIETAKEMGLFDLPKTR</sequence>
<evidence type="ECO:0000313" key="4">
    <source>
        <dbReference type="Proteomes" id="UP001232117"/>
    </source>
</evidence>
<dbReference type="InterPro" id="IPR011006">
    <property type="entry name" value="CheY-like_superfamily"/>
</dbReference>
<accession>A0ABY8N3Y7</accession>
<evidence type="ECO:0000256" key="1">
    <source>
        <dbReference type="PROSITE-ProRule" id="PRU00169"/>
    </source>
</evidence>
<feature type="domain" description="Response regulatory" evidence="2">
    <location>
        <begin position="2"/>
        <end position="132"/>
    </location>
</feature>
<protein>
    <submittedName>
        <fullName evidence="3">Response regulator</fullName>
    </submittedName>
</protein>
<dbReference type="RefSeq" id="WP_264532915.1">
    <property type="nucleotide sequence ID" value="NZ_CP092332.1"/>
</dbReference>
<name>A0ABY8N3Y7_9FLAO</name>
<evidence type="ECO:0000313" key="3">
    <source>
        <dbReference type="EMBL" id="WGK94359.1"/>
    </source>
</evidence>
<dbReference type="EMBL" id="CP092332">
    <property type="protein sequence ID" value="WGK94359.1"/>
    <property type="molecule type" value="Genomic_DNA"/>
</dbReference>
<keyword evidence="4" id="KW-1185">Reference proteome</keyword>
<keyword evidence="1" id="KW-0597">Phosphoprotein</keyword>
<evidence type="ECO:0000259" key="2">
    <source>
        <dbReference type="PROSITE" id="PS50110"/>
    </source>
</evidence>
<reference evidence="3 4" key="1">
    <citation type="submission" date="2022-02" db="EMBL/GenBank/DDBJ databases">
        <authorList>
            <person name="Cha I.-T."/>
            <person name="Lee K.-E."/>
            <person name="Park S.-J."/>
        </authorList>
    </citation>
    <scope>NUCLEOTIDE SEQUENCE [LARGE SCALE GENOMIC DNA]</scope>
    <source>
        <strain evidence="3 4">K3R-10</strain>
    </source>
</reference>
<dbReference type="Gene3D" id="3.40.50.2300">
    <property type="match status" value="1"/>
</dbReference>
<gene>
    <name evidence="3" type="ORF">MG292_09780</name>
</gene>